<protein>
    <submittedName>
        <fullName evidence="1">Uncharacterized protein</fullName>
    </submittedName>
</protein>
<dbReference type="EMBL" id="JAMYWD010000002">
    <property type="protein sequence ID" value="KAJ4979670.1"/>
    <property type="molecule type" value="Genomic_DNA"/>
</dbReference>
<name>A0A9Q0KZU4_9MAGN</name>
<evidence type="ECO:0000313" key="1">
    <source>
        <dbReference type="EMBL" id="KAJ4979670.1"/>
    </source>
</evidence>
<reference evidence="1" key="1">
    <citation type="journal article" date="2023" name="Plant J.">
        <title>The genome of the king protea, Protea cynaroides.</title>
        <authorList>
            <person name="Chang J."/>
            <person name="Duong T.A."/>
            <person name="Schoeman C."/>
            <person name="Ma X."/>
            <person name="Roodt D."/>
            <person name="Barker N."/>
            <person name="Li Z."/>
            <person name="Van de Peer Y."/>
            <person name="Mizrachi E."/>
        </authorList>
    </citation>
    <scope>NUCLEOTIDE SEQUENCE</scope>
    <source>
        <tissue evidence="1">Young leaves</tissue>
    </source>
</reference>
<proteinExistence type="predicted"/>
<evidence type="ECO:0000313" key="2">
    <source>
        <dbReference type="Proteomes" id="UP001141806"/>
    </source>
</evidence>
<dbReference type="AlphaFoldDB" id="A0A9Q0KZU4"/>
<comment type="caution">
    <text evidence="1">The sequence shown here is derived from an EMBL/GenBank/DDBJ whole genome shotgun (WGS) entry which is preliminary data.</text>
</comment>
<sequence length="110" mass="12280">MVTDANFQDYKYLEAMLTHGNLIANVACEFLRDNLKLMDDIAALKPTVFYSVPQQNLGDKVLVYGDGNVMVIKSFDLDDPSEGSGNKGLWDGYRCVTIGSHYRLAVKRIS</sequence>
<organism evidence="1 2">
    <name type="scientific">Protea cynaroides</name>
    <dbReference type="NCBI Taxonomy" id="273540"/>
    <lineage>
        <taxon>Eukaryota</taxon>
        <taxon>Viridiplantae</taxon>
        <taxon>Streptophyta</taxon>
        <taxon>Embryophyta</taxon>
        <taxon>Tracheophyta</taxon>
        <taxon>Spermatophyta</taxon>
        <taxon>Magnoliopsida</taxon>
        <taxon>Proteales</taxon>
        <taxon>Proteaceae</taxon>
        <taxon>Protea</taxon>
    </lineage>
</organism>
<dbReference type="Proteomes" id="UP001141806">
    <property type="component" value="Unassembled WGS sequence"/>
</dbReference>
<keyword evidence="2" id="KW-1185">Reference proteome</keyword>
<accession>A0A9Q0KZU4</accession>
<gene>
    <name evidence="1" type="ORF">NE237_010450</name>
</gene>